<protein>
    <recommendedName>
        <fullName evidence="1">DM13 domain-containing protein</fullName>
    </recommendedName>
</protein>
<gene>
    <name evidence="2" type="ORF">E3O10_01390</name>
</gene>
<accession>A0A1H8L9B6</accession>
<proteinExistence type="predicted"/>
<dbReference type="RefSeq" id="WP_092112446.1">
    <property type="nucleotide sequence ID" value="NZ_FOCN01000025.1"/>
</dbReference>
<evidence type="ECO:0000259" key="1">
    <source>
        <dbReference type="Pfam" id="PF10517"/>
    </source>
</evidence>
<evidence type="ECO:0000313" key="3">
    <source>
        <dbReference type="Proteomes" id="UP000297654"/>
    </source>
</evidence>
<reference evidence="2 3" key="1">
    <citation type="submission" date="2019-03" db="EMBL/GenBank/DDBJ databases">
        <title>Genomics of glacier-inhabiting Cryobacterium strains.</title>
        <authorList>
            <person name="Liu Q."/>
            <person name="Xin Y.-H."/>
        </authorList>
    </citation>
    <scope>NUCLEOTIDE SEQUENCE [LARGE SCALE GENOMIC DNA]</scope>
    <source>
        <strain evidence="2 3">Hh15</strain>
    </source>
</reference>
<sequence length="122" mass="12933">MSAFEQQLPLTGQFVTQSTETVGSVEIARDSDGTIKATLTDFSTGTSPNLRLYLNEGGLVTNADGAWTTDAGRSYEIAPVMASASPQEVEIPGSNFMNEIHSVTVVDYTSPDFLHFGSAPLG</sequence>
<dbReference type="OrthoDB" id="5124743at2"/>
<name>A0A1H8L9B6_9MICO</name>
<dbReference type="AlphaFoldDB" id="A0A1H8L9B6"/>
<dbReference type="InterPro" id="IPR019545">
    <property type="entry name" value="DM13_domain"/>
</dbReference>
<dbReference type="Pfam" id="PF10517">
    <property type="entry name" value="DM13"/>
    <property type="match status" value="1"/>
</dbReference>
<dbReference type="EMBL" id="SOFF01000006">
    <property type="protein sequence ID" value="TFB94455.1"/>
    <property type="molecule type" value="Genomic_DNA"/>
</dbReference>
<comment type="caution">
    <text evidence="2">The sequence shown here is derived from an EMBL/GenBank/DDBJ whole genome shotgun (WGS) entry which is preliminary data.</text>
</comment>
<dbReference type="Proteomes" id="UP000297654">
    <property type="component" value="Unassembled WGS sequence"/>
</dbReference>
<organism evidence="2 3">
    <name type="scientific">Cryobacterium luteum</name>
    <dbReference type="NCBI Taxonomy" id="1424661"/>
    <lineage>
        <taxon>Bacteria</taxon>
        <taxon>Bacillati</taxon>
        <taxon>Actinomycetota</taxon>
        <taxon>Actinomycetes</taxon>
        <taxon>Micrococcales</taxon>
        <taxon>Microbacteriaceae</taxon>
        <taxon>Cryobacterium</taxon>
    </lineage>
</organism>
<evidence type="ECO:0000313" key="2">
    <source>
        <dbReference type="EMBL" id="TFB94455.1"/>
    </source>
</evidence>
<feature type="domain" description="DM13" evidence="1">
    <location>
        <begin position="13"/>
        <end position="109"/>
    </location>
</feature>
<keyword evidence="3" id="KW-1185">Reference proteome</keyword>